<dbReference type="AlphaFoldDB" id="A0A1W1HKU7"/>
<proteinExistence type="predicted"/>
<organism evidence="2 3">
    <name type="scientific">Desulfamplus magnetovallimortis</name>
    <dbReference type="NCBI Taxonomy" id="1246637"/>
    <lineage>
        <taxon>Bacteria</taxon>
        <taxon>Pseudomonadati</taxon>
        <taxon>Thermodesulfobacteriota</taxon>
        <taxon>Desulfobacteria</taxon>
        <taxon>Desulfobacterales</taxon>
        <taxon>Desulfobacteraceae</taxon>
        <taxon>Desulfamplus</taxon>
    </lineage>
</organism>
<keyword evidence="3" id="KW-1185">Reference proteome</keyword>
<feature type="compositionally biased region" description="Polar residues" evidence="1">
    <location>
        <begin position="9"/>
        <end position="23"/>
    </location>
</feature>
<dbReference type="Proteomes" id="UP000191931">
    <property type="component" value="Unassembled WGS sequence"/>
</dbReference>
<evidence type="ECO:0000313" key="3">
    <source>
        <dbReference type="Proteomes" id="UP000191931"/>
    </source>
</evidence>
<sequence>MNEFLKNLRNVQRSNNQRYSGGSTRKEVDGNYYPGKERRKVKDRRKQQQQEESLCIEELINEAIPSINSYMAKIADSLERLTEQNETLIDAKIKQCRSMDLFFNTISTKLDDKISISIEDNGSFTSPGGEICINNRSEKRHTKNEVIAMIKDMRKNSATFSEIAESLQEKGIPTFSGRGAWHAQTIHRLCKK</sequence>
<accession>A0A1W1HKU7</accession>
<reference evidence="2" key="1">
    <citation type="submission" date="2017-03" db="EMBL/GenBank/DDBJ databases">
        <authorList>
            <person name="Afonso C.L."/>
            <person name="Miller P.J."/>
            <person name="Scott M.A."/>
            <person name="Spackman E."/>
            <person name="Goraichik I."/>
            <person name="Dimitrov K.M."/>
            <person name="Suarez D.L."/>
            <person name="Swayne D.E."/>
        </authorList>
    </citation>
    <scope>NUCLEOTIDE SEQUENCE [LARGE SCALE GENOMIC DNA]</scope>
    <source>
        <strain evidence="2">PRJEB14757</strain>
    </source>
</reference>
<protein>
    <recommendedName>
        <fullName evidence="4">Recombinase domain-containing protein</fullName>
    </recommendedName>
</protein>
<gene>
    <name evidence="2" type="ORF">MTBBW1_830074</name>
</gene>
<evidence type="ECO:0000256" key="1">
    <source>
        <dbReference type="SAM" id="MobiDB-lite"/>
    </source>
</evidence>
<feature type="compositionally biased region" description="Basic residues" evidence="1">
    <location>
        <begin position="37"/>
        <end position="47"/>
    </location>
</feature>
<feature type="region of interest" description="Disordered" evidence="1">
    <location>
        <begin position="1"/>
        <end position="48"/>
    </location>
</feature>
<dbReference type="EMBL" id="FWEV01000329">
    <property type="protein sequence ID" value="SLM33002.1"/>
    <property type="molecule type" value="Genomic_DNA"/>
</dbReference>
<evidence type="ECO:0008006" key="4">
    <source>
        <dbReference type="Google" id="ProtNLM"/>
    </source>
</evidence>
<evidence type="ECO:0000313" key="2">
    <source>
        <dbReference type="EMBL" id="SLM33002.1"/>
    </source>
</evidence>
<name>A0A1W1HKU7_9BACT</name>
<dbReference type="RefSeq" id="WP_080803041.1">
    <property type="nucleotide sequence ID" value="NZ_LT828544.1"/>
</dbReference>
<dbReference type="OrthoDB" id="5419902at2"/>